<protein>
    <submittedName>
        <fullName evidence="1">Uncharacterized protein</fullName>
    </submittedName>
</protein>
<comment type="caution">
    <text evidence="1">The sequence shown here is derived from an EMBL/GenBank/DDBJ whole genome shotgun (WGS) entry which is preliminary data.</text>
</comment>
<proteinExistence type="predicted"/>
<accession>A0ACC2P466</accession>
<reference evidence="1" key="1">
    <citation type="submission" date="2023-04" db="EMBL/GenBank/DDBJ databases">
        <title>A chromosome-level genome assembly of the parasitoid wasp Eretmocerus hayati.</title>
        <authorList>
            <person name="Zhong Y."/>
            <person name="Liu S."/>
            <person name="Liu Y."/>
        </authorList>
    </citation>
    <scope>NUCLEOTIDE SEQUENCE</scope>
    <source>
        <strain evidence="1">ZJU_SS_LIU_2023</strain>
    </source>
</reference>
<organism evidence="1 2">
    <name type="scientific">Eretmocerus hayati</name>
    <dbReference type="NCBI Taxonomy" id="131215"/>
    <lineage>
        <taxon>Eukaryota</taxon>
        <taxon>Metazoa</taxon>
        <taxon>Ecdysozoa</taxon>
        <taxon>Arthropoda</taxon>
        <taxon>Hexapoda</taxon>
        <taxon>Insecta</taxon>
        <taxon>Pterygota</taxon>
        <taxon>Neoptera</taxon>
        <taxon>Endopterygota</taxon>
        <taxon>Hymenoptera</taxon>
        <taxon>Apocrita</taxon>
        <taxon>Proctotrupomorpha</taxon>
        <taxon>Chalcidoidea</taxon>
        <taxon>Aphelinidae</taxon>
        <taxon>Aphelininae</taxon>
        <taxon>Eretmocerus</taxon>
    </lineage>
</organism>
<dbReference type="EMBL" id="CM056742">
    <property type="protein sequence ID" value="KAJ8678167.1"/>
    <property type="molecule type" value="Genomic_DNA"/>
</dbReference>
<evidence type="ECO:0000313" key="1">
    <source>
        <dbReference type="EMBL" id="KAJ8678167.1"/>
    </source>
</evidence>
<name>A0ACC2P466_9HYME</name>
<evidence type="ECO:0000313" key="2">
    <source>
        <dbReference type="Proteomes" id="UP001239111"/>
    </source>
</evidence>
<keyword evidence="2" id="KW-1185">Reference proteome</keyword>
<gene>
    <name evidence="1" type="ORF">QAD02_013954</name>
</gene>
<dbReference type="Proteomes" id="UP001239111">
    <property type="component" value="Chromosome 2"/>
</dbReference>
<sequence length="103" mass="11968">MGHTTCCIINCRKNGKNNANHFFKFPELRKAAAQRALWIRTVRKINKSDPGWEPKDHDRICQSHFVGENESKDASSPAYVPTLFADVTPHQWYRQQAGLKRWD</sequence>